<evidence type="ECO:0000313" key="2">
    <source>
        <dbReference type="WBParaSite" id="MBELARI_LOCUS21860"/>
    </source>
</evidence>
<organism evidence="1 2">
    <name type="scientific">Mesorhabditis belari</name>
    <dbReference type="NCBI Taxonomy" id="2138241"/>
    <lineage>
        <taxon>Eukaryota</taxon>
        <taxon>Metazoa</taxon>
        <taxon>Ecdysozoa</taxon>
        <taxon>Nematoda</taxon>
        <taxon>Chromadorea</taxon>
        <taxon>Rhabditida</taxon>
        <taxon>Rhabditina</taxon>
        <taxon>Rhabditomorpha</taxon>
        <taxon>Rhabditoidea</taxon>
        <taxon>Rhabditidae</taxon>
        <taxon>Mesorhabditinae</taxon>
        <taxon>Mesorhabditis</taxon>
    </lineage>
</organism>
<dbReference type="Proteomes" id="UP000887575">
    <property type="component" value="Unassembled WGS sequence"/>
</dbReference>
<protein>
    <submittedName>
        <fullName evidence="2">Uncharacterized protein</fullName>
    </submittedName>
</protein>
<reference evidence="2" key="1">
    <citation type="submission" date="2024-02" db="UniProtKB">
        <authorList>
            <consortium name="WormBaseParasite"/>
        </authorList>
    </citation>
    <scope>IDENTIFICATION</scope>
</reference>
<dbReference type="AlphaFoldDB" id="A0A915GNQ1"/>
<proteinExistence type="predicted"/>
<sequence>MNSASLSIVLFALFGIALCGEPSGFRHLRYMPMCNSACANKLAAVVTCCKNNNAGNWASCDKFNQAICAWKDIKWSADGVTECVSYPFVYQCTTRWQLDNT</sequence>
<dbReference type="WBParaSite" id="MBELARI_LOCUS21860">
    <property type="protein sequence ID" value="MBELARI_LOCUS21860"/>
    <property type="gene ID" value="MBELARI_LOCUS21860"/>
</dbReference>
<name>A0A915GNQ1_9BILA</name>
<evidence type="ECO:0000313" key="1">
    <source>
        <dbReference type="Proteomes" id="UP000887575"/>
    </source>
</evidence>
<keyword evidence="1" id="KW-1185">Reference proteome</keyword>
<accession>A0A915GNQ1</accession>